<sequence length="623" mass="70978">MQTKLVWEAGVRAQQGKDSAQNVRASAVTKLGVGLSANASPVAALHKDDNSGWQEIFHKAYDGEDGLHHEPKWWKHTVTRKVRSTDPHIAKSKAEIALSKQPWQQFEYTINRQDRTWTLTGWFNITTRQIVKRSRSTMPEMYAAAIKDLKAGREFSSAIESCDSAHSGEEDTLSHETPIKIPDHDDNGHTEITGTATDFETTEVNVALGVPEDPSSQNRKNYFSKSGLAKHSYREGKLTREDYQESAKLQASLLLHKKRELDELRTRYAPLVASNRLTAEERQVLDNGTGDLERIRLSDGRVWDNDIGPFDVKVYIRAWSSNMPRVYKSLVKKLKKDARLRHSYTIVDEVLAKYCAVQILEMVLSAEVMASSFAQKVDLAHLPQPDLWELRNLAEGDEIIINNLDWLKNALPAIEPLIEHDVIARLDAEARDAQVEHARHYAEPREKEEKRMAKLAEPQKVDKDRWLKMLVEKEAREEQELIERKRQEIQVREEAALARAAQEEAIHKKDDGEELVRRATEDNASQNELEEPEQQLAIQVTVRHIPAALTQSDPDWVLAERVLGPEWVNQPAVMKLCDAFDEAMDEENLIMLKGIILRNPTVMNSSQELERAWDDAVARQTNG</sequence>
<comment type="caution">
    <text evidence="1">The sequence shown here is derived from an EMBL/GenBank/DDBJ whole genome shotgun (WGS) entry which is preliminary data.</text>
</comment>
<reference evidence="1" key="1">
    <citation type="submission" date="2024-09" db="EMBL/GenBank/DDBJ databases">
        <title>Black Yeasts Isolated from many extreme environments.</title>
        <authorList>
            <person name="Coleine C."/>
            <person name="Stajich J.E."/>
            <person name="Selbmann L."/>
        </authorList>
    </citation>
    <scope>NUCLEOTIDE SEQUENCE</scope>
    <source>
        <strain evidence="1">CCFEE 5737</strain>
    </source>
</reference>
<protein>
    <submittedName>
        <fullName evidence="1">Uncharacterized protein</fullName>
    </submittedName>
</protein>
<gene>
    <name evidence="1" type="ORF">LTS18_002706</name>
</gene>
<evidence type="ECO:0000313" key="2">
    <source>
        <dbReference type="Proteomes" id="UP001186974"/>
    </source>
</evidence>
<proteinExistence type="predicted"/>
<keyword evidence="2" id="KW-1185">Reference proteome</keyword>
<accession>A0ACC3DD17</accession>
<evidence type="ECO:0000313" key="1">
    <source>
        <dbReference type="EMBL" id="KAK3065303.1"/>
    </source>
</evidence>
<name>A0ACC3DD17_9PEZI</name>
<dbReference type="Proteomes" id="UP001186974">
    <property type="component" value="Unassembled WGS sequence"/>
</dbReference>
<dbReference type="EMBL" id="JAWDJW010006340">
    <property type="protein sequence ID" value="KAK3065303.1"/>
    <property type="molecule type" value="Genomic_DNA"/>
</dbReference>
<organism evidence="1 2">
    <name type="scientific">Coniosporium uncinatum</name>
    <dbReference type="NCBI Taxonomy" id="93489"/>
    <lineage>
        <taxon>Eukaryota</taxon>
        <taxon>Fungi</taxon>
        <taxon>Dikarya</taxon>
        <taxon>Ascomycota</taxon>
        <taxon>Pezizomycotina</taxon>
        <taxon>Dothideomycetes</taxon>
        <taxon>Dothideomycetes incertae sedis</taxon>
        <taxon>Coniosporium</taxon>
    </lineage>
</organism>